<dbReference type="Gene3D" id="2.60.120.590">
    <property type="entry name" value="Alpha-ketoglutarate-dependent dioxygenase AlkB-like"/>
    <property type="match status" value="1"/>
</dbReference>
<evidence type="ECO:0000313" key="4">
    <source>
        <dbReference type="EMBL" id="KAK3375584.1"/>
    </source>
</evidence>
<dbReference type="InterPro" id="IPR000868">
    <property type="entry name" value="Isochorismatase-like_dom"/>
</dbReference>
<dbReference type="AlphaFoldDB" id="A0AAE0NAN2"/>
<feature type="region of interest" description="Disordered" evidence="2">
    <location>
        <begin position="620"/>
        <end position="644"/>
    </location>
</feature>
<dbReference type="InterPro" id="IPR005123">
    <property type="entry name" value="Oxoglu/Fe-dep_dioxygenase_dom"/>
</dbReference>
<feature type="compositionally biased region" description="Low complexity" evidence="2">
    <location>
        <begin position="338"/>
        <end position="348"/>
    </location>
</feature>
<sequence>MPTPFPISPSVLPTLRTRKALLVFDVQNDFVSPDGALPVSGPEGLLSRILAFAKAFRESGAGDVIWVRSEFEEHRPLSVESDQIITSHVPVVQRPSRGRQQVSREHDSEAAEADHEAFLSLAADGSEKPACVRAGTPGAELAPSIQAAAEAGGDVIFTKTHYSAFASGQQQLVQLLRGRFVTEMYVCGVLTNISIYATAFDAGRHGYGMTVVEDCCGFRDEMRHMNALRQLMQLTGSEVIPAEAALEQLAPPPPPKKKKSETSRSTTSRRALPVDDSSPLEVDPEYLARPLSPKGEDDESESQVTDSLAAATNQSSREKEGSPKGPPRVSNLPHRPLASAAASSSSSAKPEPTRIRVRAKRRLRSQGSDQNSQTMSPETQTPKEVDKKLASDADIPESIQPRTPENTVIADSPDSKVTSSTTTTKVTTTTTTTNTTSTTSTSMADKVDDGDRDENAPKNVTQTSGAHTADRLAPAPTVSEPLCEGDTTIINHVLPPALADHAFESLLDEVSWAGMSRLGGEVPRRIAVQGEVGDEGSIPVYRHPADESPPLLPFSPTVLQIKEAVEKHLGHPLNHVLIQHYRTGGDYISEHSDKTLDVVRDSFIANVSLGAERTMVFRTKRPDKDVPKKDESNARDTEAVPDKARRTVERHVERVALPHNSLCRMGLATNMRWLHAIRQDKRSDRDKSPAELAYGGARISLTFRRIGTFLDSSQSRIWGQGATSKTKAGAAAVVNGQTPEAVRLLQAFGTENHSSEFDWGARYGDGFNVLHLGSPKRFLAGSADALANMRVSLALAEFGIGAAKGSVEGDARFEDNDPARAVVEGHDTVLRYLDAVYGAGRRYDQLPAADVAKRFRRLQQALDLLPRWRAVQAQTAAAAAAADDGSEDAAVARADAKKSSRRELPSLSALLKKDLAEWEKYAAEAAPATGDDGATAAATAGATVLYIAGGSQASPADFALWPVLHDIVRVAGRGDVAVLRVAAGHLARYYTAFKQRSAVAKVLGPARSAT</sequence>
<dbReference type="InterPro" id="IPR036380">
    <property type="entry name" value="Isochorismatase-like_sf"/>
</dbReference>
<dbReference type="CDD" id="cd00431">
    <property type="entry name" value="cysteine_hydrolases"/>
    <property type="match status" value="1"/>
</dbReference>
<dbReference type="Pfam" id="PF13532">
    <property type="entry name" value="2OG-FeII_Oxy_2"/>
    <property type="match status" value="1"/>
</dbReference>
<accession>A0AAE0NAN2</accession>
<dbReference type="GO" id="GO:0051213">
    <property type="term" value="F:dioxygenase activity"/>
    <property type="evidence" value="ECO:0007669"/>
    <property type="project" value="InterPro"/>
</dbReference>
<dbReference type="PANTHER" id="PTHR31212">
    <property type="entry name" value="ALPHA-KETOGLUTARATE-DEPENDENT DIOXYGENASE ALKB HOMOLOG 3"/>
    <property type="match status" value="1"/>
</dbReference>
<dbReference type="EMBL" id="JAULSN010000003">
    <property type="protein sequence ID" value="KAK3375584.1"/>
    <property type="molecule type" value="Genomic_DNA"/>
</dbReference>
<feature type="compositionally biased region" description="Low complexity" evidence="2">
    <location>
        <begin position="415"/>
        <end position="442"/>
    </location>
</feature>
<dbReference type="InterPro" id="IPR037151">
    <property type="entry name" value="AlkB-like_sf"/>
</dbReference>
<reference evidence="4" key="2">
    <citation type="submission" date="2023-06" db="EMBL/GenBank/DDBJ databases">
        <authorList>
            <consortium name="Lawrence Berkeley National Laboratory"/>
            <person name="Haridas S."/>
            <person name="Hensen N."/>
            <person name="Bonometti L."/>
            <person name="Westerberg I."/>
            <person name="Brannstrom I.O."/>
            <person name="Guillou S."/>
            <person name="Cros-Aarteil S."/>
            <person name="Calhoun S."/>
            <person name="Kuo A."/>
            <person name="Mondo S."/>
            <person name="Pangilinan J."/>
            <person name="Riley R."/>
            <person name="Labutti K."/>
            <person name="Andreopoulos B."/>
            <person name="Lipzen A."/>
            <person name="Chen C."/>
            <person name="Yanf M."/>
            <person name="Daum C."/>
            <person name="Ng V."/>
            <person name="Clum A."/>
            <person name="Steindorff A."/>
            <person name="Ohm R."/>
            <person name="Martin F."/>
            <person name="Silar P."/>
            <person name="Natvig D."/>
            <person name="Lalanne C."/>
            <person name="Gautier V."/>
            <person name="Ament-Velasquez S.L."/>
            <person name="Kruys A."/>
            <person name="Hutchinson M.I."/>
            <person name="Powell A.J."/>
            <person name="Barry K."/>
            <person name="Miller A.N."/>
            <person name="Grigoriev I.V."/>
            <person name="Debuchy R."/>
            <person name="Gladieux P."/>
            <person name="Thoren M.H."/>
            <person name="Johannesson H."/>
        </authorList>
    </citation>
    <scope>NUCLEOTIDE SEQUENCE</scope>
    <source>
        <strain evidence="4">CBS 958.72</strain>
    </source>
</reference>
<feature type="compositionally biased region" description="Basic and acidic residues" evidence="2">
    <location>
        <begin position="445"/>
        <end position="456"/>
    </location>
</feature>
<dbReference type="Pfam" id="PF24470">
    <property type="entry name" value="Thiored_Isochorism"/>
    <property type="match status" value="1"/>
</dbReference>
<dbReference type="GO" id="GO:0006307">
    <property type="term" value="P:DNA alkylation repair"/>
    <property type="evidence" value="ECO:0007669"/>
    <property type="project" value="InterPro"/>
</dbReference>
<dbReference type="SUPFAM" id="SSF51197">
    <property type="entry name" value="Clavaminate synthase-like"/>
    <property type="match status" value="1"/>
</dbReference>
<dbReference type="Gene3D" id="3.40.50.850">
    <property type="entry name" value="Isochorismatase-like"/>
    <property type="match status" value="1"/>
</dbReference>
<proteinExistence type="inferred from homology"/>
<feature type="compositionally biased region" description="Basic and acidic residues" evidence="2">
    <location>
        <begin position="381"/>
        <end position="391"/>
    </location>
</feature>
<organism evidence="4 5">
    <name type="scientific">Lasiosphaeria ovina</name>
    <dbReference type="NCBI Taxonomy" id="92902"/>
    <lineage>
        <taxon>Eukaryota</taxon>
        <taxon>Fungi</taxon>
        <taxon>Dikarya</taxon>
        <taxon>Ascomycota</taxon>
        <taxon>Pezizomycotina</taxon>
        <taxon>Sordariomycetes</taxon>
        <taxon>Sordariomycetidae</taxon>
        <taxon>Sordariales</taxon>
        <taxon>Lasiosphaeriaceae</taxon>
        <taxon>Lasiosphaeria</taxon>
    </lineage>
</organism>
<keyword evidence="5" id="KW-1185">Reference proteome</keyword>
<dbReference type="PANTHER" id="PTHR31212:SF5">
    <property type="entry name" value="ISOCHORISMATASE FAMILY PROTEIN FAMILY (AFU_ORTHOLOGUE AFUA_3G14500)"/>
    <property type="match status" value="1"/>
</dbReference>
<comment type="similarity">
    <text evidence="1">Belongs to the isochorismatase family.</text>
</comment>
<name>A0AAE0NAN2_9PEZI</name>
<dbReference type="InterPro" id="IPR032854">
    <property type="entry name" value="ALKBH3"/>
</dbReference>
<feature type="compositionally biased region" description="Polar residues" evidence="2">
    <location>
        <begin position="365"/>
        <end position="380"/>
    </location>
</feature>
<feature type="compositionally biased region" description="Polar residues" evidence="2">
    <location>
        <begin position="302"/>
        <end position="315"/>
    </location>
</feature>
<dbReference type="Proteomes" id="UP001287356">
    <property type="component" value="Unassembled WGS sequence"/>
</dbReference>
<dbReference type="InterPro" id="IPR027450">
    <property type="entry name" value="AlkB-like"/>
</dbReference>
<protein>
    <recommendedName>
        <fullName evidence="3">Fe2OG dioxygenase domain-containing protein</fullName>
    </recommendedName>
</protein>
<feature type="domain" description="Fe2OG dioxygenase" evidence="3">
    <location>
        <begin position="572"/>
        <end position="707"/>
    </location>
</feature>
<dbReference type="InterPro" id="IPR057088">
    <property type="entry name" value="GLRG_09195_Thiored"/>
</dbReference>
<gene>
    <name evidence="4" type="ORF">B0T24DRAFT_526100</name>
</gene>
<dbReference type="SUPFAM" id="SSF52499">
    <property type="entry name" value="Isochorismatase-like hydrolases"/>
    <property type="match status" value="1"/>
</dbReference>
<comment type="caution">
    <text evidence="4">The sequence shown here is derived from an EMBL/GenBank/DDBJ whole genome shotgun (WGS) entry which is preliminary data.</text>
</comment>
<dbReference type="PROSITE" id="PS51471">
    <property type="entry name" value="FE2OG_OXY"/>
    <property type="match status" value="1"/>
</dbReference>
<feature type="compositionally biased region" description="Basic residues" evidence="2">
    <location>
        <begin position="355"/>
        <end position="364"/>
    </location>
</feature>
<evidence type="ECO:0000313" key="5">
    <source>
        <dbReference type="Proteomes" id="UP001287356"/>
    </source>
</evidence>
<evidence type="ECO:0000256" key="2">
    <source>
        <dbReference type="SAM" id="MobiDB-lite"/>
    </source>
</evidence>
<evidence type="ECO:0000256" key="1">
    <source>
        <dbReference type="ARBA" id="ARBA00006336"/>
    </source>
</evidence>
<evidence type="ECO:0000259" key="3">
    <source>
        <dbReference type="PROSITE" id="PS51471"/>
    </source>
</evidence>
<dbReference type="Pfam" id="PF00857">
    <property type="entry name" value="Isochorismatase"/>
    <property type="match status" value="1"/>
</dbReference>
<reference evidence="4" key="1">
    <citation type="journal article" date="2023" name="Mol. Phylogenet. Evol.">
        <title>Genome-scale phylogeny and comparative genomics of the fungal order Sordariales.</title>
        <authorList>
            <person name="Hensen N."/>
            <person name="Bonometti L."/>
            <person name="Westerberg I."/>
            <person name="Brannstrom I.O."/>
            <person name="Guillou S."/>
            <person name="Cros-Aarteil S."/>
            <person name="Calhoun S."/>
            <person name="Haridas S."/>
            <person name="Kuo A."/>
            <person name="Mondo S."/>
            <person name="Pangilinan J."/>
            <person name="Riley R."/>
            <person name="LaButti K."/>
            <person name="Andreopoulos B."/>
            <person name="Lipzen A."/>
            <person name="Chen C."/>
            <person name="Yan M."/>
            <person name="Daum C."/>
            <person name="Ng V."/>
            <person name="Clum A."/>
            <person name="Steindorff A."/>
            <person name="Ohm R.A."/>
            <person name="Martin F."/>
            <person name="Silar P."/>
            <person name="Natvig D.O."/>
            <person name="Lalanne C."/>
            <person name="Gautier V."/>
            <person name="Ament-Velasquez S.L."/>
            <person name="Kruys A."/>
            <person name="Hutchinson M.I."/>
            <person name="Powell A.J."/>
            <person name="Barry K."/>
            <person name="Miller A.N."/>
            <person name="Grigoriev I.V."/>
            <person name="Debuchy R."/>
            <person name="Gladieux P."/>
            <person name="Hiltunen Thoren M."/>
            <person name="Johannesson H."/>
        </authorList>
    </citation>
    <scope>NUCLEOTIDE SEQUENCE</scope>
    <source>
        <strain evidence="4">CBS 958.72</strain>
    </source>
</reference>
<feature type="region of interest" description="Disordered" evidence="2">
    <location>
        <begin position="246"/>
        <end position="474"/>
    </location>
</feature>